<evidence type="ECO:0000256" key="4">
    <source>
        <dbReference type="ARBA" id="ARBA00015388"/>
    </source>
</evidence>
<evidence type="ECO:0000256" key="6">
    <source>
        <dbReference type="ARBA" id="ARBA00022989"/>
    </source>
</evidence>
<feature type="transmembrane region" description="Helical" evidence="8">
    <location>
        <begin position="379"/>
        <end position="400"/>
    </location>
</feature>
<feature type="transmembrane region" description="Helical" evidence="8">
    <location>
        <begin position="177"/>
        <end position="198"/>
    </location>
</feature>
<feature type="transmembrane region" description="Helical" evidence="8">
    <location>
        <begin position="149"/>
        <end position="170"/>
    </location>
</feature>
<feature type="transmembrane region" description="Helical" evidence="8">
    <location>
        <begin position="446"/>
        <end position="471"/>
    </location>
</feature>
<dbReference type="GO" id="GO:0005886">
    <property type="term" value="C:plasma membrane"/>
    <property type="evidence" value="ECO:0007669"/>
    <property type="project" value="UniProtKB-SubCell"/>
</dbReference>
<dbReference type="EMBL" id="JAGMUV010000002">
    <property type="protein sequence ID" value="KAH7170047.1"/>
    <property type="molecule type" value="Genomic_DNA"/>
</dbReference>
<feature type="transmembrane region" description="Helical" evidence="8">
    <location>
        <begin position="100"/>
        <end position="121"/>
    </location>
</feature>
<name>A0A9P9FNS9_9HYPO</name>
<feature type="transmembrane region" description="Helical" evidence="8">
    <location>
        <begin position="483"/>
        <end position="502"/>
    </location>
</feature>
<evidence type="ECO:0000256" key="9">
    <source>
        <dbReference type="SAM" id="MobiDB-lite"/>
    </source>
</evidence>
<evidence type="ECO:0000313" key="10">
    <source>
        <dbReference type="EMBL" id="KAH7170047.1"/>
    </source>
</evidence>
<proteinExistence type="inferred from homology"/>
<gene>
    <name evidence="10" type="ORF">EDB81DRAFT_151413</name>
</gene>
<feature type="transmembrane region" description="Helical" evidence="8">
    <location>
        <begin position="244"/>
        <end position="272"/>
    </location>
</feature>
<feature type="transmembrane region" description="Helical" evidence="8">
    <location>
        <begin position="346"/>
        <end position="367"/>
    </location>
</feature>
<sequence>MGEADNYYNPNQRGNDGYNQQQQSGYNNGGYQQQAGYNNGGYQQPPMNYQQQPPPPPQQYQQSYPPPNGNGYTNAQAMEGGEKPSFDQTFNVPKPKYNDLWAGILFILFFIGFVVVSAIAIRGYATNFSFNGGGIYNGGNDFSLNTNTIILFAFCLVVALVLSYAYVLIARLFPKQFIWVTGIFNIVWALGTAIFYLYKRYWSAGIVFLIFGLFIAFCFYTWISRIPFSALMLKTAIDVSKKYGHVYLVSFIGGLTATVFAAWYSVTLVAIYVKYQPDDNNPSCSGGGCSQGKVIGLIVFVTFTMYWISEWLKNTIHTTIAGVYGSWYFCPHNFPKDATRGAAKRALTYSFGSISLGSLLVAIVQFLRQLCSVARQQEASDGSIVGYVIFCCLGCILSLLEWAVEFLNRYAFCHIALYGKAYFAAAKDTWKMIKDRGIDALVNECLIGPVLSFGALFIGYACALFAYLYLLFTDPAYNRNGDYTPVVMAFSFLIGFQIANIFTTPLSSGIDTIFVAMGWDPQVLAHDHPEIYNEMVRVYPKVQQVIRDR</sequence>
<dbReference type="Proteomes" id="UP000738349">
    <property type="component" value="Unassembled WGS sequence"/>
</dbReference>
<evidence type="ECO:0000256" key="2">
    <source>
        <dbReference type="ARBA" id="ARBA00004651"/>
    </source>
</evidence>
<feature type="compositionally biased region" description="Pro residues" evidence="9">
    <location>
        <begin position="52"/>
        <end position="68"/>
    </location>
</feature>
<dbReference type="GO" id="GO:0022857">
    <property type="term" value="F:transmembrane transporter activity"/>
    <property type="evidence" value="ECO:0007669"/>
    <property type="project" value="UniProtKB-UniRule"/>
</dbReference>
<keyword evidence="5 8" id="KW-0812">Transmembrane</keyword>
<evidence type="ECO:0000256" key="8">
    <source>
        <dbReference type="RuleBase" id="RU368066"/>
    </source>
</evidence>
<evidence type="ECO:0000256" key="7">
    <source>
        <dbReference type="ARBA" id="ARBA00023136"/>
    </source>
</evidence>
<reference evidence="10" key="1">
    <citation type="journal article" date="2021" name="Nat. Commun.">
        <title>Genetic determinants of endophytism in the Arabidopsis root mycobiome.</title>
        <authorList>
            <person name="Mesny F."/>
            <person name="Miyauchi S."/>
            <person name="Thiergart T."/>
            <person name="Pickel B."/>
            <person name="Atanasova L."/>
            <person name="Karlsson M."/>
            <person name="Huettel B."/>
            <person name="Barry K.W."/>
            <person name="Haridas S."/>
            <person name="Chen C."/>
            <person name="Bauer D."/>
            <person name="Andreopoulos W."/>
            <person name="Pangilinan J."/>
            <person name="LaButti K."/>
            <person name="Riley R."/>
            <person name="Lipzen A."/>
            <person name="Clum A."/>
            <person name="Drula E."/>
            <person name="Henrissat B."/>
            <person name="Kohler A."/>
            <person name="Grigoriev I.V."/>
            <person name="Martin F.M."/>
            <person name="Hacquard S."/>
        </authorList>
    </citation>
    <scope>NUCLEOTIDE SEQUENCE</scope>
    <source>
        <strain evidence="10">MPI-CAGE-AT-0147</strain>
    </source>
</reference>
<comment type="caution">
    <text evidence="10">The sequence shown here is derived from an EMBL/GenBank/DDBJ whole genome shotgun (WGS) entry which is preliminary data.</text>
</comment>
<keyword evidence="7 8" id="KW-0472">Membrane</keyword>
<comment type="similarity">
    <text evidence="3 8">Belongs to the CTL (choline transporter-like) family.</text>
</comment>
<evidence type="ECO:0000313" key="11">
    <source>
        <dbReference type="Proteomes" id="UP000738349"/>
    </source>
</evidence>
<comment type="subcellular location">
    <subcellularLocation>
        <location evidence="2 8">Cell membrane</location>
        <topology evidence="2 8">Multi-pass membrane protein</topology>
    </subcellularLocation>
</comment>
<feature type="transmembrane region" description="Helical" evidence="8">
    <location>
        <begin position="292"/>
        <end position="309"/>
    </location>
</feature>
<feature type="transmembrane region" description="Helical" evidence="8">
    <location>
        <begin position="204"/>
        <end position="223"/>
    </location>
</feature>
<keyword evidence="11" id="KW-1185">Reference proteome</keyword>
<dbReference type="OrthoDB" id="44736at2759"/>
<dbReference type="Pfam" id="PF04515">
    <property type="entry name" value="Choline_transpo"/>
    <property type="match status" value="1"/>
</dbReference>
<evidence type="ECO:0000256" key="1">
    <source>
        <dbReference type="ARBA" id="ARBA00002957"/>
    </source>
</evidence>
<dbReference type="PANTHER" id="PTHR12385">
    <property type="entry name" value="CHOLINE TRANSPORTER-LIKE (SLC FAMILY 44)"/>
    <property type="match status" value="1"/>
</dbReference>
<dbReference type="InterPro" id="IPR007603">
    <property type="entry name" value="Choline_transptr-like"/>
</dbReference>
<protein>
    <recommendedName>
        <fullName evidence="4 8">Protein PNS1</fullName>
    </recommendedName>
</protein>
<dbReference type="PANTHER" id="PTHR12385:SF4">
    <property type="entry name" value="PROTEIN PNS1"/>
    <property type="match status" value="1"/>
</dbReference>
<comment type="function">
    <text evidence="1 8">Probably involved in transport through the plasma membrane.</text>
</comment>
<accession>A0A9P9FNS9</accession>
<organism evidence="10 11">
    <name type="scientific">Dactylonectria macrodidyma</name>
    <dbReference type="NCBI Taxonomy" id="307937"/>
    <lineage>
        <taxon>Eukaryota</taxon>
        <taxon>Fungi</taxon>
        <taxon>Dikarya</taxon>
        <taxon>Ascomycota</taxon>
        <taxon>Pezizomycotina</taxon>
        <taxon>Sordariomycetes</taxon>
        <taxon>Hypocreomycetidae</taxon>
        <taxon>Hypocreales</taxon>
        <taxon>Nectriaceae</taxon>
        <taxon>Dactylonectria</taxon>
    </lineage>
</organism>
<keyword evidence="6 8" id="KW-1133">Transmembrane helix</keyword>
<evidence type="ECO:0000256" key="5">
    <source>
        <dbReference type="ARBA" id="ARBA00022692"/>
    </source>
</evidence>
<feature type="compositionally biased region" description="Low complexity" evidence="9">
    <location>
        <begin position="14"/>
        <end position="51"/>
    </location>
</feature>
<evidence type="ECO:0000256" key="3">
    <source>
        <dbReference type="ARBA" id="ARBA00007168"/>
    </source>
</evidence>
<dbReference type="AlphaFoldDB" id="A0A9P9FNS9"/>
<feature type="region of interest" description="Disordered" evidence="9">
    <location>
        <begin position="1"/>
        <end position="78"/>
    </location>
</feature>